<name>X1TZE5_9ZZZZ</name>
<gene>
    <name evidence="1" type="ORF">S12H4_19696</name>
</gene>
<organism evidence="1">
    <name type="scientific">marine sediment metagenome</name>
    <dbReference type="NCBI Taxonomy" id="412755"/>
    <lineage>
        <taxon>unclassified sequences</taxon>
        <taxon>metagenomes</taxon>
        <taxon>ecological metagenomes</taxon>
    </lineage>
</organism>
<proteinExistence type="predicted"/>
<dbReference type="AlphaFoldDB" id="X1TZE5"/>
<dbReference type="EMBL" id="BARW01009881">
    <property type="protein sequence ID" value="GAI85424.1"/>
    <property type="molecule type" value="Genomic_DNA"/>
</dbReference>
<protein>
    <submittedName>
        <fullName evidence="1">Uncharacterized protein</fullName>
    </submittedName>
</protein>
<reference evidence="1" key="1">
    <citation type="journal article" date="2014" name="Front. Microbiol.">
        <title>High frequency of phylogenetically diverse reductive dehalogenase-homologous genes in deep subseafloor sedimentary metagenomes.</title>
        <authorList>
            <person name="Kawai M."/>
            <person name="Futagami T."/>
            <person name="Toyoda A."/>
            <person name="Takaki Y."/>
            <person name="Nishi S."/>
            <person name="Hori S."/>
            <person name="Arai W."/>
            <person name="Tsubouchi T."/>
            <person name="Morono Y."/>
            <person name="Uchiyama I."/>
            <person name="Ito T."/>
            <person name="Fujiyama A."/>
            <person name="Inagaki F."/>
            <person name="Takami H."/>
        </authorList>
    </citation>
    <scope>NUCLEOTIDE SEQUENCE</scope>
    <source>
        <strain evidence="1">Expedition CK06-06</strain>
    </source>
</reference>
<evidence type="ECO:0000313" key="1">
    <source>
        <dbReference type="EMBL" id="GAI85424.1"/>
    </source>
</evidence>
<comment type="caution">
    <text evidence="1">The sequence shown here is derived from an EMBL/GenBank/DDBJ whole genome shotgun (WGS) entry which is preliminary data.</text>
</comment>
<sequence>MKDSGLPLYKRIGLRIFGKVYLEDRWHEGWKVNVPYYLVNCPEHGLFEDYPHGRGWLQCPECGRKFYPAEWWAGRGVHYPWPPKEVTPWPKGVSK</sequence>
<accession>X1TZE5</accession>